<sequence>MGLPAGELRHRLRIESLVQMEDPDYGGPSGEPTWAFVARVYARRRNTLRATAEAVASGTTVAPVQVQWDMRPRPLYASMRMVGEGGDHDGVIYDIKNVAISNDRSEMAVLCTSGASNG</sequence>
<dbReference type="EMBL" id="CP063231">
    <property type="protein sequence ID" value="URL59619.1"/>
    <property type="molecule type" value="Genomic_DNA"/>
</dbReference>
<dbReference type="Proteomes" id="UP001056681">
    <property type="component" value="Chromosome"/>
</dbReference>
<keyword evidence="2" id="KW-1185">Reference proteome</keyword>
<dbReference type="Gene3D" id="2.40.10.270">
    <property type="entry name" value="Bacteriophage SPP1 head-tail adaptor protein"/>
    <property type="match status" value="1"/>
</dbReference>
<reference evidence="1" key="1">
    <citation type="submission" date="2020-10" db="EMBL/GenBank/DDBJ databases">
        <title>Whole-genome sequence of Luteibacter sp. EIF3.</title>
        <authorList>
            <person name="Friedrich I."/>
            <person name="Hertel R."/>
            <person name="Daniel R."/>
        </authorList>
    </citation>
    <scope>NUCLEOTIDE SEQUENCE</scope>
    <source>
        <strain evidence="1">EIF3</strain>
    </source>
</reference>
<protein>
    <submittedName>
        <fullName evidence="1">Head-tail adaptor protein</fullName>
    </submittedName>
</protein>
<evidence type="ECO:0000313" key="2">
    <source>
        <dbReference type="Proteomes" id="UP001056681"/>
    </source>
</evidence>
<name>A0ABY4T9S2_9GAMM</name>
<gene>
    <name evidence="1" type="ORF">IM816_05850</name>
</gene>
<dbReference type="RefSeq" id="WP_250340141.1">
    <property type="nucleotide sequence ID" value="NZ_CP063231.1"/>
</dbReference>
<proteinExistence type="predicted"/>
<dbReference type="InterPro" id="IPR008767">
    <property type="entry name" value="Phage_SPP1_head-tail_adaptor"/>
</dbReference>
<organism evidence="1 2">
    <name type="scientific">Luteibacter flocculans</name>
    <dbReference type="NCBI Taxonomy" id="2780091"/>
    <lineage>
        <taxon>Bacteria</taxon>
        <taxon>Pseudomonadati</taxon>
        <taxon>Pseudomonadota</taxon>
        <taxon>Gammaproteobacteria</taxon>
        <taxon>Lysobacterales</taxon>
        <taxon>Rhodanobacteraceae</taxon>
        <taxon>Luteibacter</taxon>
    </lineage>
</organism>
<evidence type="ECO:0000313" key="1">
    <source>
        <dbReference type="EMBL" id="URL59619.1"/>
    </source>
</evidence>
<accession>A0ABY4T9S2</accession>
<dbReference type="Pfam" id="PF05521">
    <property type="entry name" value="Phage_HCP"/>
    <property type="match status" value="1"/>
</dbReference>
<dbReference type="InterPro" id="IPR038666">
    <property type="entry name" value="SSP1_head-tail_sf"/>
</dbReference>